<organism evidence="11 12">
    <name type="scientific">Rhodoferax aquaticus</name>
    <dbReference type="NCBI Taxonomy" id="2527691"/>
    <lineage>
        <taxon>Bacteria</taxon>
        <taxon>Pseudomonadati</taxon>
        <taxon>Pseudomonadota</taxon>
        <taxon>Betaproteobacteria</taxon>
        <taxon>Burkholderiales</taxon>
        <taxon>Comamonadaceae</taxon>
        <taxon>Rhodoferax</taxon>
    </lineage>
</organism>
<dbReference type="Pfam" id="PF11356">
    <property type="entry name" value="T2SSC"/>
    <property type="match status" value="1"/>
</dbReference>
<keyword evidence="7 9" id="KW-1133">Transmembrane helix</keyword>
<dbReference type="KEGG" id="rhg:EXZ61_04460"/>
<evidence type="ECO:0000256" key="1">
    <source>
        <dbReference type="ARBA" id="ARBA00004533"/>
    </source>
</evidence>
<keyword evidence="12" id="KW-1185">Reference proteome</keyword>
<keyword evidence="2" id="KW-0813">Transport</keyword>
<dbReference type="GO" id="GO:0015031">
    <property type="term" value="P:protein transport"/>
    <property type="evidence" value="ECO:0007669"/>
    <property type="project" value="UniProtKB-KW"/>
</dbReference>
<keyword evidence="3" id="KW-1003">Cell membrane</keyword>
<dbReference type="RefSeq" id="WP_142809421.1">
    <property type="nucleotide sequence ID" value="NZ_CP036282.1"/>
</dbReference>
<evidence type="ECO:0000256" key="9">
    <source>
        <dbReference type="SAM" id="Phobius"/>
    </source>
</evidence>
<feature type="domain" description="Type II secretion system protein GspC N-terminal" evidence="10">
    <location>
        <begin position="18"/>
        <end position="128"/>
    </location>
</feature>
<evidence type="ECO:0000256" key="3">
    <source>
        <dbReference type="ARBA" id="ARBA00022475"/>
    </source>
</evidence>
<dbReference type="AlphaFoldDB" id="A0A515ELF5"/>
<evidence type="ECO:0000313" key="12">
    <source>
        <dbReference type="Proteomes" id="UP000317365"/>
    </source>
</evidence>
<protein>
    <submittedName>
        <fullName evidence="11">General secretion pathway protein C</fullName>
    </submittedName>
</protein>
<reference evidence="12" key="1">
    <citation type="submission" date="2019-02" db="EMBL/GenBank/DDBJ databases">
        <title>Complete genome sequence of Rhodoferax sp. Gr-4.</title>
        <authorList>
            <person name="Jin L."/>
        </authorList>
    </citation>
    <scope>NUCLEOTIDE SEQUENCE [LARGE SCALE GENOMIC DNA]</scope>
    <source>
        <strain evidence="12">Gr-4</strain>
    </source>
</reference>
<evidence type="ECO:0000256" key="8">
    <source>
        <dbReference type="ARBA" id="ARBA00023136"/>
    </source>
</evidence>
<feature type="transmembrane region" description="Helical" evidence="9">
    <location>
        <begin position="12"/>
        <end position="33"/>
    </location>
</feature>
<evidence type="ECO:0000256" key="2">
    <source>
        <dbReference type="ARBA" id="ARBA00022448"/>
    </source>
</evidence>
<sequence>MLTTPQAPPIWTVRFFTLLLALAAGACAAYWWLKLPGADLQSAGAPATTPAVITDVAAVASALGYSAKAAPVPPEATPQATSSRFTLLGVVADTRNTGSALIAVDGQAAKAFAVGALVAPGWAVKSVQGRSATLADPDTPQSDGLVLQMAPLPTVTLP</sequence>
<evidence type="ECO:0000256" key="5">
    <source>
        <dbReference type="ARBA" id="ARBA00022692"/>
    </source>
</evidence>
<keyword evidence="4" id="KW-0997">Cell inner membrane</keyword>
<keyword evidence="5 9" id="KW-0812">Transmembrane</keyword>
<dbReference type="GO" id="GO:0005886">
    <property type="term" value="C:plasma membrane"/>
    <property type="evidence" value="ECO:0007669"/>
    <property type="project" value="UniProtKB-SubCell"/>
</dbReference>
<comment type="subcellular location">
    <subcellularLocation>
        <location evidence="1">Cell inner membrane</location>
    </subcellularLocation>
</comment>
<evidence type="ECO:0000256" key="4">
    <source>
        <dbReference type="ARBA" id="ARBA00022519"/>
    </source>
</evidence>
<dbReference type="Proteomes" id="UP000317365">
    <property type="component" value="Chromosome"/>
</dbReference>
<dbReference type="EMBL" id="CP036282">
    <property type="protein sequence ID" value="QDL53487.1"/>
    <property type="molecule type" value="Genomic_DNA"/>
</dbReference>
<dbReference type="InterPro" id="IPR024961">
    <property type="entry name" value="T2SS_GspC_N"/>
</dbReference>
<gene>
    <name evidence="11" type="ORF">EXZ61_04460</name>
</gene>
<proteinExistence type="predicted"/>
<keyword evidence="8 9" id="KW-0472">Membrane</keyword>
<evidence type="ECO:0000259" key="10">
    <source>
        <dbReference type="Pfam" id="PF11356"/>
    </source>
</evidence>
<evidence type="ECO:0000256" key="6">
    <source>
        <dbReference type="ARBA" id="ARBA00022927"/>
    </source>
</evidence>
<accession>A0A515ELF5</accession>
<evidence type="ECO:0000313" key="11">
    <source>
        <dbReference type="EMBL" id="QDL53487.1"/>
    </source>
</evidence>
<evidence type="ECO:0000256" key="7">
    <source>
        <dbReference type="ARBA" id="ARBA00022989"/>
    </source>
</evidence>
<name>A0A515ELF5_9BURK</name>
<keyword evidence="6" id="KW-0653">Protein transport</keyword>
<reference evidence="12" key="2">
    <citation type="journal article" date="2020" name="Int. J. Syst. Evol. Microbiol.">
        <title>Genomic insights into a novel species Rhodoferax aquaticus sp. nov., isolated from freshwater.</title>
        <authorList>
            <person name="Li T."/>
            <person name="Zhuo Y."/>
            <person name="Jin C.Z."/>
            <person name="Wu X."/>
            <person name="Ko S.R."/>
            <person name="Jin F.J."/>
            <person name="Ahn C.Y."/>
            <person name="Oh H.M."/>
            <person name="Lee H.G."/>
            <person name="Jin L."/>
        </authorList>
    </citation>
    <scope>NUCLEOTIDE SEQUENCE [LARGE SCALE GENOMIC DNA]</scope>
    <source>
        <strain evidence="12">Gr-4</strain>
    </source>
</reference>